<feature type="active site" description="Cysteine persulfide intermediate" evidence="1">
    <location>
        <position position="129"/>
    </location>
</feature>
<dbReference type="InterPro" id="IPR003786">
    <property type="entry name" value="FdhD"/>
</dbReference>
<comment type="subcellular location">
    <subcellularLocation>
        <location evidence="1">Cytoplasm</location>
    </subcellularLocation>
</comment>
<gene>
    <name evidence="1" type="primary">fdhD</name>
    <name evidence="2" type="ORF">GCM10023090_14820</name>
</gene>
<dbReference type="SUPFAM" id="SSF53927">
    <property type="entry name" value="Cytidine deaminase-like"/>
    <property type="match status" value="1"/>
</dbReference>
<comment type="caution">
    <text evidence="1">Lacks conserved residue(s) required for the propagation of feature annotation.</text>
</comment>
<evidence type="ECO:0000313" key="3">
    <source>
        <dbReference type="Proteomes" id="UP001501788"/>
    </source>
</evidence>
<reference evidence="3" key="1">
    <citation type="journal article" date="2019" name="Int. J. Syst. Evol. Microbiol.">
        <title>The Global Catalogue of Microorganisms (GCM) 10K type strain sequencing project: providing services to taxonomists for standard genome sequencing and annotation.</title>
        <authorList>
            <consortium name="The Broad Institute Genomics Platform"/>
            <consortium name="The Broad Institute Genome Sequencing Center for Infectious Disease"/>
            <person name="Wu L."/>
            <person name="Ma J."/>
        </authorList>
    </citation>
    <scope>NUCLEOTIDE SEQUENCE [LARGE SCALE GENOMIC DNA]</scope>
    <source>
        <strain evidence="3">JCM 31890</strain>
    </source>
</reference>
<comment type="similarity">
    <text evidence="1">Belongs to the FdhD family.</text>
</comment>
<dbReference type="RefSeq" id="WP_345062788.1">
    <property type="nucleotide sequence ID" value="NZ_BAABEX010000009.1"/>
</dbReference>
<keyword evidence="1" id="KW-0963">Cytoplasm</keyword>
<dbReference type="Proteomes" id="UP001501788">
    <property type="component" value="Unassembled WGS sequence"/>
</dbReference>
<dbReference type="PANTHER" id="PTHR30592:SF4">
    <property type="entry name" value="SULFUR CARRIER PROTEIN FDHD"/>
    <property type="match status" value="1"/>
</dbReference>
<name>A0ABP8L790_9BURK</name>
<keyword evidence="1" id="KW-0501">Molybdenum cofactor biosynthesis</keyword>
<dbReference type="InterPro" id="IPR016193">
    <property type="entry name" value="Cytidine_deaminase-like"/>
</dbReference>
<organism evidence="2 3">
    <name type="scientific">Acidovorax lacteus</name>
    <dbReference type="NCBI Taxonomy" id="1924988"/>
    <lineage>
        <taxon>Bacteria</taxon>
        <taxon>Pseudomonadati</taxon>
        <taxon>Pseudomonadota</taxon>
        <taxon>Betaproteobacteria</taxon>
        <taxon>Burkholderiales</taxon>
        <taxon>Comamonadaceae</taxon>
        <taxon>Acidovorax</taxon>
    </lineage>
</organism>
<keyword evidence="3" id="KW-1185">Reference proteome</keyword>
<dbReference type="Gene3D" id="3.40.140.10">
    <property type="entry name" value="Cytidine Deaminase, domain 2"/>
    <property type="match status" value="1"/>
</dbReference>
<dbReference type="PANTHER" id="PTHR30592">
    <property type="entry name" value="FORMATE DEHYDROGENASE"/>
    <property type="match status" value="1"/>
</dbReference>
<dbReference type="Gene3D" id="3.10.20.10">
    <property type="match status" value="1"/>
</dbReference>
<evidence type="ECO:0000256" key="1">
    <source>
        <dbReference type="HAMAP-Rule" id="MF_00187"/>
    </source>
</evidence>
<dbReference type="PIRSF" id="PIRSF015626">
    <property type="entry name" value="FdhD"/>
    <property type="match status" value="1"/>
</dbReference>
<dbReference type="HAMAP" id="MF_00187">
    <property type="entry name" value="FdhD"/>
    <property type="match status" value="1"/>
</dbReference>
<protein>
    <recommendedName>
        <fullName evidence="1">Sulfur carrier protein FdhD</fullName>
    </recommendedName>
</protein>
<accession>A0ABP8L790</accession>
<comment type="caution">
    <text evidence="2">The sequence shown here is derived from an EMBL/GenBank/DDBJ whole genome shotgun (WGS) entry which is preliminary data.</text>
</comment>
<proteinExistence type="inferred from homology"/>
<dbReference type="EMBL" id="BAABEX010000009">
    <property type="protein sequence ID" value="GAA4423056.1"/>
    <property type="molecule type" value="Genomic_DNA"/>
</dbReference>
<evidence type="ECO:0000313" key="2">
    <source>
        <dbReference type="EMBL" id="GAA4423056.1"/>
    </source>
</evidence>
<dbReference type="Pfam" id="PF02634">
    <property type="entry name" value="FdhD-NarQ"/>
    <property type="match status" value="1"/>
</dbReference>
<sequence length="325" mass="35607">MLNPSDPSLGQDASLRPLALPRLTQAHAPLTRTVQALNERGETEWLQIPAERPLTVYVDKREIVTLMTLGAHPEWLVLGYLRNQRLVDAVDDIESVTVDWEVGAAAVRTRAGIERIEERTAHKVVTSGCGQGSVFGHWIDEIERIALPQARITQAQLYGIVNAIRLQESTYKSAGSVHGCALFRGEALLLFVEDVGRHNAIDTIAGWMWLHGDGPPDQPVQTDRARWAQAAGMRGDDKVFYTTGRLTSEMVIKSAQMGVPVVVSRSGMTQMGHAVAERLGLCAIGRAMNRRFVCYSGAERLQWQPELAQAAIAPSREGGSLPATD</sequence>
<comment type="function">
    <text evidence="1">Required for formate dehydrogenase (FDH) activity. Acts as a sulfur carrier protein that transfers sulfur from IscS to the molybdenum cofactor prior to its insertion into FDH.</text>
</comment>